<dbReference type="EMBL" id="JAGDFL010000053">
    <property type="protein sequence ID" value="KAG7399457.1"/>
    <property type="molecule type" value="Genomic_DNA"/>
</dbReference>
<feature type="compositionally biased region" description="Low complexity" evidence="1">
    <location>
        <begin position="254"/>
        <end position="270"/>
    </location>
</feature>
<protein>
    <recommendedName>
        <fullName evidence="2">Kazal-like domain-containing protein</fullName>
    </recommendedName>
</protein>
<sequence length="406" mass="42583">MLAAVAITAAHAGNPKTLRGTNSVDDCPETCPDKYKPVTDDKGVEYPNKCYLKMAQCRGVDSDSGSDDTLVDLTDIFGSGSDESGSGHVLLDLKDLIGSGSDQITLQELIDAIDGDDSGSDGSDDLDIDLSDLFGSDSDSDGSDDDFLDDVQSLFGSGSYDDKLNLKDLIGSGSGQITLQELIDAIEGSDSDDGSDVADQTLVKGTKDKATKGKYAKVIDYDSTSDSDDGSLFDDSHEDDDILVKGGKKTPVETATKSSKSSKASKSSKTPTEEASSVGSLYEDSSLGFIGSDSLDDDDDEILVKGGKKTPVETATKSSKSSKASKSSKTPTEEASSVGSLYEDSSLGFIGSDSQDDETLLKKFLGEDSDSDSASDEDDDQLQQQQQDDDEVPVSEKASKSSKTLA</sequence>
<comment type="caution">
    <text evidence="3">The sequence shown here is derived from an EMBL/GenBank/DDBJ whole genome shotgun (WGS) entry which is preliminary data.</text>
</comment>
<evidence type="ECO:0000256" key="1">
    <source>
        <dbReference type="SAM" id="MobiDB-lite"/>
    </source>
</evidence>
<dbReference type="AlphaFoldDB" id="A0A8T1WZW3"/>
<feature type="domain" description="Kazal-like" evidence="2">
    <location>
        <begin position="26"/>
        <end position="58"/>
    </location>
</feature>
<organism evidence="3 4">
    <name type="scientific">Phytophthora boehmeriae</name>
    <dbReference type="NCBI Taxonomy" id="109152"/>
    <lineage>
        <taxon>Eukaryota</taxon>
        <taxon>Sar</taxon>
        <taxon>Stramenopiles</taxon>
        <taxon>Oomycota</taxon>
        <taxon>Peronosporomycetes</taxon>
        <taxon>Peronosporales</taxon>
        <taxon>Peronosporaceae</taxon>
        <taxon>Phytophthora</taxon>
    </lineage>
</organism>
<dbReference type="CDD" id="cd00104">
    <property type="entry name" value="KAZAL_FS"/>
    <property type="match status" value="1"/>
</dbReference>
<feature type="compositionally biased region" description="Acidic residues" evidence="1">
    <location>
        <begin position="223"/>
        <end position="241"/>
    </location>
</feature>
<feature type="compositionally biased region" description="Low complexity" evidence="1">
    <location>
        <begin position="314"/>
        <end position="330"/>
    </location>
</feature>
<evidence type="ECO:0000313" key="4">
    <source>
        <dbReference type="Proteomes" id="UP000693981"/>
    </source>
</evidence>
<name>A0A8T1WZW3_9STRA</name>
<evidence type="ECO:0000259" key="2">
    <source>
        <dbReference type="Pfam" id="PF07648"/>
    </source>
</evidence>
<dbReference type="OrthoDB" id="129891at2759"/>
<accession>A0A8T1WZW3</accession>
<dbReference type="Proteomes" id="UP000693981">
    <property type="component" value="Unassembled WGS sequence"/>
</dbReference>
<keyword evidence="4" id="KW-1185">Reference proteome</keyword>
<dbReference type="Pfam" id="PF07648">
    <property type="entry name" value="Kazal_2"/>
    <property type="match status" value="1"/>
</dbReference>
<feature type="compositionally biased region" description="Low complexity" evidence="1">
    <location>
        <begin position="284"/>
        <end position="293"/>
    </location>
</feature>
<feature type="compositionally biased region" description="Acidic residues" evidence="1">
    <location>
        <begin position="367"/>
        <end position="393"/>
    </location>
</feature>
<evidence type="ECO:0000313" key="3">
    <source>
        <dbReference type="EMBL" id="KAG7399457.1"/>
    </source>
</evidence>
<dbReference type="InterPro" id="IPR002350">
    <property type="entry name" value="Kazal_dom"/>
</dbReference>
<feature type="region of interest" description="Disordered" evidence="1">
    <location>
        <begin position="222"/>
        <end position="406"/>
    </location>
</feature>
<gene>
    <name evidence="3" type="ORF">PHYBOEH_008829</name>
</gene>
<reference evidence="3" key="1">
    <citation type="submission" date="2021-02" db="EMBL/GenBank/DDBJ databases">
        <authorList>
            <person name="Palmer J.M."/>
        </authorList>
    </citation>
    <scope>NUCLEOTIDE SEQUENCE</scope>
    <source>
        <strain evidence="3">SCRP23</strain>
    </source>
</reference>
<proteinExistence type="predicted"/>